<evidence type="ECO:0000313" key="2">
    <source>
        <dbReference type="EMBL" id="AZQ36656.1"/>
    </source>
</evidence>
<feature type="transmembrane region" description="Helical" evidence="1">
    <location>
        <begin position="75"/>
        <end position="96"/>
    </location>
</feature>
<feature type="transmembrane region" description="Helical" evidence="1">
    <location>
        <begin position="44"/>
        <end position="63"/>
    </location>
</feature>
<reference evidence="2 3" key="1">
    <citation type="journal article" date="2019" name="Int. J. Syst. Evol. Microbiol.">
        <title>Streptomyces cyaneochromogenes sp. nov., a blue pigment-producing actinomycete from manganese-contaminated soil.</title>
        <authorList>
            <person name="Tang X."/>
            <person name="Zhao J."/>
            <person name="Li K."/>
            <person name="Chen Z."/>
            <person name="Sun Y."/>
            <person name="Gao J."/>
        </authorList>
    </citation>
    <scope>NUCLEOTIDE SEQUENCE [LARGE SCALE GENOMIC DNA]</scope>
    <source>
        <strain evidence="2 3">MK-45</strain>
    </source>
</reference>
<sequence length="166" mass="16672">MTAKQRELPLRETAGVLGLLAVIVGPYVSVGALAATIATEASTAGWAGLFFIGAAVPFAVLLWGGFTGSRLEQVLAALALVLLLLVFAKVLAAYAADGANKVANEIANPGSLASGGVEGAAALITAVSGFITSVAGCLTAWAAFRQSRDNRQPPPDGRPADPPSDG</sequence>
<name>A0A3S9MBV0_9ACTN</name>
<evidence type="ECO:0000313" key="3">
    <source>
        <dbReference type="Proteomes" id="UP000280298"/>
    </source>
</evidence>
<proteinExistence type="predicted"/>
<dbReference type="Proteomes" id="UP000280298">
    <property type="component" value="Chromosome"/>
</dbReference>
<keyword evidence="1" id="KW-0812">Transmembrane</keyword>
<dbReference type="RefSeq" id="WP_126394174.1">
    <property type="nucleotide sequence ID" value="NZ_CP034539.1"/>
</dbReference>
<dbReference type="EMBL" id="CP034539">
    <property type="protein sequence ID" value="AZQ36656.1"/>
    <property type="molecule type" value="Genomic_DNA"/>
</dbReference>
<organism evidence="2 3">
    <name type="scientific">Streptomyces cyaneochromogenes</name>
    <dbReference type="NCBI Taxonomy" id="2496836"/>
    <lineage>
        <taxon>Bacteria</taxon>
        <taxon>Bacillati</taxon>
        <taxon>Actinomycetota</taxon>
        <taxon>Actinomycetes</taxon>
        <taxon>Kitasatosporales</taxon>
        <taxon>Streptomycetaceae</taxon>
        <taxon>Streptomyces</taxon>
    </lineage>
</organism>
<gene>
    <name evidence="2" type="ORF">EJ357_27110</name>
</gene>
<evidence type="ECO:0000256" key="1">
    <source>
        <dbReference type="SAM" id="Phobius"/>
    </source>
</evidence>
<keyword evidence="1" id="KW-0472">Membrane</keyword>
<dbReference type="AlphaFoldDB" id="A0A3S9MBV0"/>
<feature type="transmembrane region" description="Helical" evidence="1">
    <location>
        <begin position="120"/>
        <end position="144"/>
    </location>
</feature>
<dbReference type="KEGG" id="scya:EJ357_27110"/>
<dbReference type="OrthoDB" id="10001407at2"/>
<keyword evidence="3" id="KW-1185">Reference proteome</keyword>
<accession>A0A3S9MBV0</accession>
<keyword evidence="1" id="KW-1133">Transmembrane helix</keyword>
<protein>
    <submittedName>
        <fullName evidence="2">Uncharacterized protein</fullName>
    </submittedName>
</protein>